<feature type="transmembrane region" description="Helical" evidence="16">
    <location>
        <begin position="36"/>
        <end position="55"/>
    </location>
</feature>
<dbReference type="InterPro" id="IPR005467">
    <property type="entry name" value="His_kinase_dom"/>
</dbReference>
<evidence type="ECO:0000259" key="19">
    <source>
        <dbReference type="PROSITE" id="PS50894"/>
    </source>
</evidence>
<dbReference type="FunFam" id="1.10.287.130:FF:000004">
    <property type="entry name" value="Ethylene receptor 1"/>
    <property type="match status" value="1"/>
</dbReference>
<comment type="subcellular location">
    <subcellularLocation>
        <location evidence="2">Cell membrane</location>
        <topology evidence="2">Multi-pass membrane protein</topology>
    </subcellularLocation>
</comment>
<dbReference type="Gene3D" id="3.30.565.10">
    <property type="entry name" value="Histidine kinase-like ATPase, C-terminal domain"/>
    <property type="match status" value="1"/>
</dbReference>
<comment type="catalytic activity">
    <reaction evidence="1">
        <text>ATP + protein L-histidine = ADP + protein N-phospho-L-histidine.</text>
        <dbReference type="EC" id="2.7.13.3"/>
    </reaction>
</comment>
<dbReference type="InterPro" id="IPR001789">
    <property type="entry name" value="Sig_transdc_resp-reg_receiver"/>
</dbReference>
<feature type="modified residue" description="4-aspartylphosphate" evidence="15">
    <location>
        <position position="670"/>
    </location>
</feature>
<evidence type="ECO:0000256" key="8">
    <source>
        <dbReference type="ARBA" id="ARBA00022741"/>
    </source>
</evidence>
<dbReference type="PROSITE" id="PS50110">
    <property type="entry name" value="RESPONSE_REGULATORY"/>
    <property type="match status" value="2"/>
</dbReference>
<dbReference type="EMBL" id="QFPX01000022">
    <property type="protein sequence ID" value="PZQ51951.1"/>
    <property type="molecule type" value="Genomic_DNA"/>
</dbReference>
<organism evidence="20 21">
    <name type="scientific">Novosphingobium pentaromativorans</name>
    <dbReference type="NCBI Taxonomy" id="205844"/>
    <lineage>
        <taxon>Bacteria</taxon>
        <taxon>Pseudomonadati</taxon>
        <taxon>Pseudomonadota</taxon>
        <taxon>Alphaproteobacteria</taxon>
        <taxon>Sphingomonadales</taxon>
        <taxon>Sphingomonadaceae</taxon>
        <taxon>Novosphingobium</taxon>
    </lineage>
</organism>
<dbReference type="InterPro" id="IPR003661">
    <property type="entry name" value="HisK_dim/P_dom"/>
</dbReference>
<dbReference type="EC" id="2.7.13.3" evidence="3"/>
<name>A0A2W5NEM7_9SPHN</name>
<dbReference type="PROSITE" id="PS50894">
    <property type="entry name" value="HPT"/>
    <property type="match status" value="1"/>
</dbReference>
<dbReference type="Pfam" id="PF01627">
    <property type="entry name" value="Hpt"/>
    <property type="match status" value="1"/>
</dbReference>
<dbReference type="PRINTS" id="PR00344">
    <property type="entry name" value="BCTRLSENSOR"/>
</dbReference>
<dbReference type="Proteomes" id="UP000249082">
    <property type="component" value="Unassembled WGS sequence"/>
</dbReference>
<evidence type="ECO:0000256" key="12">
    <source>
        <dbReference type="ARBA" id="ARBA00023012"/>
    </source>
</evidence>
<dbReference type="Pfam" id="PF00512">
    <property type="entry name" value="HisKA"/>
    <property type="match status" value="1"/>
</dbReference>
<dbReference type="PROSITE" id="PS50109">
    <property type="entry name" value="HIS_KIN"/>
    <property type="match status" value="1"/>
</dbReference>
<dbReference type="InterPro" id="IPR036641">
    <property type="entry name" value="HPT_dom_sf"/>
</dbReference>
<dbReference type="InterPro" id="IPR008207">
    <property type="entry name" value="Sig_transdc_His_kin_Hpt_dom"/>
</dbReference>
<dbReference type="InterPro" id="IPR036097">
    <property type="entry name" value="HisK_dim/P_sf"/>
</dbReference>
<keyword evidence="12" id="KW-0902">Two-component regulatory system</keyword>
<evidence type="ECO:0000256" key="7">
    <source>
        <dbReference type="ARBA" id="ARBA00022692"/>
    </source>
</evidence>
<evidence type="ECO:0000256" key="10">
    <source>
        <dbReference type="ARBA" id="ARBA00022840"/>
    </source>
</evidence>
<dbReference type="CDD" id="cd16922">
    <property type="entry name" value="HATPase_EvgS-ArcB-TorS-like"/>
    <property type="match status" value="1"/>
</dbReference>
<sequence length="984" mass="106004">MNAALDRLRARFGHFLVPLLWGHVLLQAAVAQAMGLSALHAGLAAAVVAGAYHLTWRRFGSAPATRYLSAVALMAEPAMLLFLLRGHPWQMDMHMYFFAMLALTIAWLDRAAILVAAAAIAAHHLLLLYLLPYAVFPGAGNLERVLLHATIVAFQTGVLIWLNNMLLASFAQSARMSEEIVAKNAALEERTREAEDATRAKSMFLANMSHEIRTPMNAILGFCHLMSRTRLDERQRGYVERIGSAGGSLLRLINDILDYSKNEAGKLTLEARPFDLRAAIAGQIQLLSVEAAGKGVQIVLQTDHRLPVSVVGDELRFSQVVLNLLSNAVKFSDRGAVTITADLLSSGDEMVEVALAVRDHGIGMSAEQQAGLFRSFSQGDNSTTRRFGGTGLGLAICRQIVEQMDGDIRVDSAPGLGSTFTCRMRFATGRASGEGNVPAAHIRALRVLAADDNAAARQLVEEIFEGWDMGVDLVASGEEAVAAFGSAAQDQAPYDLVLLDWKMPGMDGMEAVRRLRHMQHGAPSPVTLIVTAYSVDEMAAEAGEAGVSAFLTKPIEPHALLETITSLFAEARQQSEAVVLPSVALPDNVAEESVALPRSPESEMATAEGLVDPPLRGLRVLLVEDNEINREIATELLTHAGLVVDSAENGRIACEKVEQNGRAYAGVLMDVQMPEMDGIEATTIIRRTWPIEELPVIAITAHAFEAERQRCLDVGMNDHVAKPVDPRQLILTLNRWLKPAREGCLPEVQASPQPAVVLERVSGAGELPERLGPFDVAEALKRVNGKASLLRKLILSFAVTYGAAGQDIRDRIAAGEVADARRLAHSLKGVAGSLELRALQARAADVEQLLAKEDSASAEAAIAVLEPELERAVAAARCLAEVEPEVPTADVSPVPADSAFAATRFEEERENLRALLLRRSLGARTEFDRLAKAMGLDPAERAAHPLHQALQRLDYVSALALLADMTVHDMTGAPEAPVSQGIPS</sequence>
<proteinExistence type="predicted"/>
<dbReference type="SUPFAM" id="SSF47384">
    <property type="entry name" value="Homodimeric domain of signal transducing histidine kinase"/>
    <property type="match status" value="1"/>
</dbReference>
<evidence type="ECO:0000259" key="18">
    <source>
        <dbReference type="PROSITE" id="PS50110"/>
    </source>
</evidence>
<keyword evidence="6" id="KW-0808">Transferase</keyword>
<evidence type="ECO:0000313" key="21">
    <source>
        <dbReference type="Proteomes" id="UP000249082"/>
    </source>
</evidence>
<dbReference type="GO" id="GO:0000155">
    <property type="term" value="F:phosphorelay sensor kinase activity"/>
    <property type="evidence" value="ECO:0007669"/>
    <property type="project" value="InterPro"/>
</dbReference>
<dbReference type="GO" id="GO:0005524">
    <property type="term" value="F:ATP binding"/>
    <property type="evidence" value="ECO:0007669"/>
    <property type="project" value="UniProtKB-KW"/>
</dbReference>
<feature type="domain" description="Histidine kinase" evidence="17">
    <location>
        <begin position="207"/>
        <end position="428"/>
    </location>
</feature>
<feature type="domain" description="HPt" evidence="19">
    <location>
        <begin position="786"/>
        <end position="886"/>
    </location>
</feature>
<keyword evidence="8" id="KW-0547">Nucleotide-binding</keyword>
<accession>A0A2W5NEM7</accession>
<evidence type="ECO:0000256" key="5">
    <source>
        <dbReference type="ARBA" id="ARBA00022553"/>
    </source>
</evidence>
<dbReference type="Pfam" id="PF02518">
    <property type="entry name" value="HATPase_c"/>
    <property type="match status" value="1"/>
</dbReference>
<dbReference type="Gene3D" id="3.40.50.2300">
    <property type="match status" value="2"/>
</dbReference>
<dbReference type="AlphaFoldDB" id="A0A2W5NEM7"/>
<dbReference type="GO" id="GO:0005886">
    <property type="term" value="C:plasma membrane"/>
    <property type="evidence" value="ECO:0007669"/>
    <property type="project" value="UniProtKB-SubCell"/>
</dbReference>
<dbReference type="InterPro" id="IPR003594">
    <property type="entry name" value="HATPase_dom"/>
</dbReference>
<dbReference type="PANTHER" id="PTHR45339:SF1">
    <property type="entry name" value="HYBRID SIGNAL TRANSDUCTION HISTIDINE KINASE J"/>
    <property type="match status" value="1"/>
</dbReference>
<keyword evidence="13 16" id="KW-0472">Membrane</keyword>
<evidence type="ECO:0000256" key="15">
    <source>
        <dbReference type="PROSITE-ProRule" id="PRU00169"/>
    </source>
</evidence>
<feature type="transmembrane region" description="Helical" evidence="16">
    <location>
        <begin position="113"/>
        <end position="133"/>
    </location>
</feature>
<dbReference type="InterPro" id="IPR004358">
    <property type="entry name" value="Sig_transdc_His_kin-like_C"/>
</dbReference>
<evidence type="ECO:0000313" key="20">
    <source>
        <dbReference type="EMBL" id="PZQ51951.1"/>
    </source>
</evidence>
<evidence type="ECO:0000256" key="6">
    <source>
        <dbReference type="ARBA" id="ARBA00022679"/>
    </source>
</evidence>
<protein>
    <recommendedName>
        <fullName evidence="3">histidine kinase</fullName>
        <ecNumber evidence="3">2.7.13.3</ecNumber>
    </recommendedName>
</protein>
<feature type="domain" description="Response regulatory" evidence="18">
    <location>
        <begin position="619"/>
        <end position="737"/>
    </location>
</feature>
<feature type="modified residue" description="4-aspartylphosphate" evidence="15">
    <location>
        <position position="500"/>
    </location>
</feature>
<evidence type="ECO:0000256" key="1">
    <source>
        <dbReference type="ARBA" id="ARBA00000085"/>
    </source>
</evidence>
<evidence type="ECO:0000259" key="17">
    <source>
        <dbReference type="PROSITE" id="PS50109"/>
    </source>
</evidence>
<feature type="transmembrane region" description="Helical" evidence="16">
    <location>
        <begin position="145"/>
        <end position="167"/>
    </location>
</feature>
<dbReference type="SUPFAM" id="SSF52172">
    <property type="entry name" value="CheY-like"/>
    <property type="match status" value="2"/>
</dbReference>
<keyword evidence="9 20" id="KW-0418">Kinase</keyword>
<evidence type="ECO:0000256" key="16">
    <source>
        <dbReference type="SAM" id="Phobius"/>
    </source>
</evidence>
<dbReference type="Gene3D" id="1.20.120.160">
    <property type="entry name" value="HPT domain"/>
    <property type="match status" value="1"/>
</dbReference>
<keyword evidence="5 15" id="KW-0597">Phosphoprotein</keyword>
<dbReference type="InterPro" id="IPR036890">
    <property type="entry name" value="HATPase_C_sf"/>
</dbReference>
<dbReference type="SUPFAM" id="SSF55874">
    <property type="entry name" value="ATPase domain of HSP90 chaperone/DNA topoisomerase II/histidine kinase"/>
    <property type="match status" value="1"/>
</dbReference>
<comment type="caution">
    <text evidence="20">The sequence shown here is derived from an EMBL/GenBank/DDBJ whole genome shotgun (WGS) entry which is preliminary data.</text>
</comment>
<gene>
    <name evidence="20" type="ORF">DI555_19880</name>
</gene>
<evidence type="ECO:0000256" key="4">
    <source>
        <dbReference type="ARBA" id="ARBA00022475"/>
    </source>
</evidence>
<dbReference type="SMART" id="SM00388">
    <property type="entry name" value="HisKA"/>
    <property type="match status" value="1"/>
</dbReference>
<evidence type="ECO:0000256" key="13">
    <source>
        <dbReference type="ARBA" id="ARBA00023136"/>
    </source>
</evidence>
<dbReference type="CDD" id="cd00082">
    <property type="entry name" value="HisKA"/>
    <property type="match status" value="1"/>
</dbReference>
<evidence type="ECO:0000256" key="14">
    <source>
        <dbReference type="PROSITE-ProRule" id="PRU00110"/>
    </source>
</evidence>
<dbReference type="PANTHER" id="PTHR45339">
    <property type="entry name" value="HYBRID SIGNAL TRANSDUCTION HISTIDINE KINASE J"/>
    <property type="match status" value="1"/>
</dbReference>
<evidence type="ECO:0000256" key="11">
    <source>
        <dbReference type="ARBA" id="ARBA00022989"/>
    </source>
</evidence>
<keyword evidence="7 16" id="KW-0812">Transmembrane</keyword>
<dbReference type="FunFam" id="3.30.565.10:FF:000010">
    <property type="entry name" value="Sensor histidine kinase RcsC"/>
    <property type="match status" value="1"/>
</dbReference>
<evidence type="ECO:0000256" key="2">
    <source>
        <dbReference type="ARBA" id="ARBA00004651"/>
    </source>
</evidence>
<dbReference type="SUPFAM" id="SSF47226">
    <property type="entry name" value="Histidine-containing phosphotransfer domain, HPT domain"/>
    <property type="match status" value="1"/>
</dbReference>
<keyword evidence="10" id="KW-0067">ATP-binding</keyword>
<dbReference type="Gene3D" id="1.10.287.130">
    <property type="match status" value="1"/>
</dbReference>
<dbReference type="SMART" id="SM00448">
    <property type="entry name" value="REC"/>
    <property type="match status" value="2"/>
</dbReference>
<dbReference type="CDD" id="cd17546">
    <property type="entry name" value="REC_hyHK_CKI1_RcsC-like"/>
    <property type="match status" value="2"/>
</dbReference>
<keyword evidence="4" id="KW-1003">Cell membrane</keyword>
<feature type="domain" description="Response regulatory" evidence="18">
    <location>
        <begin position="446"/>
        <end position="568"/>
    </location>
</feature>
<dbReference type="SMART" id="SM00387">
    <property type="entry name" value="HATPase_c"/>
    <property type="match status" value="1"/>
</dbReference>
<feature type="modified residue" description="Phosphohistidine" evidence="14">
    <location>
        <position position="825"/>
    </location>
</feature>
<keyword evidence="11 16" id="KW-1133">Transmembrane helix</keyword>
<dbReference type="InterPro" id="IPR011006">
    <property type="entry name" value="CheY-like_superfamily"/>
</dbReference>
<reference evidence="20 21" key="1">
    <citation type="submission" date="2017-08" db="EMBL/GenBank/DDBJ databases">
        <title>Infants hospitalized years apart are colonized by the same room-sourced microbial strains.</title>
        <authorList>
            <person name="Brooks B."/>
            <person name="Olm M.R."/>
            <person name="Firek B.A."/>
            <person name="Baker R."/>
            <person name="Thomas B.C."/>
            <person name="Morowitz M.J."/>
            <person name="Banfield J.F."/>
        </authorList>
    </citation>
    <scope>NUCLEOTIDE SEQUENCE [LARGE SCALE GENOMIC DNA]</scope>
    <source>
        <strain evidence="20">S2_005_002_R2_33</strain>
    </source>
</reference>
<evidence type="ECO:0000256" key="3">
    <source>
        <dbReference type="ARBA" id="ARBA00012438"/>
    </source>
</evidence>
<feature type="transmembrane region" description="Helical" evidence="16">
    <location>
        <begin position="67"/>
        <end position="87"/>
    </location>
</feature>
<dbReference type="Pfam" id="PF00072">
    <property type="entry name" value="Response_reg"/>
    <property type="match status" value="2"/>
</dbReference>
<evidence type="ECO:0000256" key="9">
    <source>
        <dbReference type="ARBA" id="ARBA00022777"/>
    </source>
</evidence>
<feature type="transmembrane region" description="Helical" evidence="16">
    <location>
        <begin position="12"/>
        <end position="30"/>
    </location>
</feature>